<dbReference type="FunCoup" id="A0A139WIC3">
    <property type="interactions" value="11"/>
</dbReference>
<keyword evidence="1" id="KW-0472">Membrane</keyword>
<dbReference type="KEGG" id="tca:655647"/>
<proteinExistence type="predicted"/>
<keyword evidence="3" id="KW-1185">Reference proteome</keyword>
<keyword evidence="1" id="KW-1133">Transmembrane helix</keyword>
<feature type="transmembrane region" description="Helical" evidence="1">
    <location>
        <begin position="22"/>
        <end position="44"/>
    </location>
</feature>
<gene>
    <name evidence="2" type="primary">AUGUSTUS-3.0.2_31168</name>
    <name evidence="2" type="ORF">TcasGA2_TC031168</name>
</gene>
<sequence>MSASGRASIGLLKRGWHEIPDVMGSGVMALIGLGLGAISFHLYYNVKDGDNRRYKIEYTVIRHDDPRAEKVRKD</sequence>
<reference evidence="2 3" key="2">
    <citation type="journal article" date="2010" name="Nucleic Acids Res.">
        <title>BeetleBase in 2010: revisions to provide comprehensive genomic information for Tribolium castaneum.</title>
        <authorList>
            <person name="Kim H.S."/>
            <person name="Murphy T."/>
            <person name="Xia J."/>
            <person name="Caragea D."/>
            <person name="Park Y."/>
            <person name="Beeman R.W."/>
            <person name="Lorenzen M.D."/>
            <person name="Butcher S."/>
            <person name="Manak J.R."/>
            <person name="Brown S.J."/>
        </authorList>
    </citation>
    <scope>GENOME REANNOTATION</scope>
    <source>
        <strain evidence="2 3">Georgia GA2</strain>
    </source>
</reference>
<dbReference type="OMA" id="RGWHEIP"/>
<evidence type="ECO:0000313" key="2">
    <source>
        <dbReference type="EMBL" id="KYB27682.1"/>
    </source>
</evidence>
<keyword evidence="1" id="KW-0812">Transmembrane</keyword>
<organism evidence="2 3">
    <name type="scientific">Tribolium castaneum</name>
    <name type="common">Red flour beetle</name>
    <dbReference type="NCBI Taxonomy" id="7070"/>
    <lineage>
        <taxon>Eukaryota</taxon>
        <taxon>Metazoa</taxon>
        <taxon>Ecdysozoa</taxon>
        <taxon>Arthropoda</taxon>
        <taxon>Hexapoda</taxon>
        <taxon>Insecta</taxon>
        <taxon>Pterygota</taxon>
        <taxon>Neoptera</taxon>
        <taxon>Endopterygota</taxon>
        <taxon>Coleoptera</taxon>
        <taxon>Polyphaga</taxon>
        <taxon>Cucujiformia</taxon>
        <taxon>Tenebrionidae</taxon>
        <taxon>Tenebrionidae incertae sedis</taxon>
        <taxon>Tribolium</taxon>
    </lineage>
</organism>
<dbReference type="Proteomes" id="UP000007266">
    <property type="component" value="Linkage group 5"/>
</dbReference>
<dbReference type="EMBL" id="KQ971342">
    <property type="protein sequence ID" value="KYB27682.1"/>
    <property type="molecule type" value="Genomic_DNA"/>
</dbReference>
<accession>A0A139WIC3</accession>
<reference evidence="2 3" key="1">
    <citation type="journal article" date="2008" name="Nature">
        <title>The genome of the model beetle and pest Tribolium castaneum.</title>
        <authorList>
            <consortium name="Tribolium Genome Sequencing Consortium"/>
            <person name="Richards S."/>
            <person name="Gibbs R.A."/>
            <person name="Weinstock G.M."/>
            <person name="Brown S.J."/>
            <person name="Denell R."/>
            <person name="Beeman R.W."/>
            <person name="Gibbs R."/>
            <person name="Beeman R.W."/>
            <person name="Brown S.J."/>
            <person name="Bucher G."/>
            <person name="Friedrich M."/>
            <person name="Grimmelikhuijzen C.J."/>
            <person name="Klingler M."/>
            <person name="Lorenzen M."/>
            <person name="Richards S."/>
            <person name="Roth S."/>
            <person name="Schroder R."/>
            <person name="Tautz D."/>
            <person name="Zdobnov E.M."/>
            <person name="Muzny D."/>
            <person name="Gibbs R.A."/>
            <person name="Weinstock G.M."/>
            <person name="Attaway T."/>
            <person name="Bell S."/>
            <person name="Buhay C.J."/>
            <person name="Chandrabose M.N."/>
            <person name="Chavez D."/>
            <person name="Clerk-Blankenburg K.P."/>
            <person name="Cree A."/>
            <person name="Dao M."/>
            <person name="Davis C."/>
            <person name="Chacko J."/>
            <person name="Dinh H."/>
            <person name="Dugan-Rocha S."/>
            <person name="Fowler G."/>
            <person name="Garner T.T."/>
            <person name="Garnes J."/>
            <person name="Gnirke A."/>
            <person name="Hawes A."/>
            <person name="Hernandez J."/>
            <person name="Hines S."/>
            <person name="Holder M."/>
            <person name="Hume J."/>
            <person name="Jhangiani S.N."/>
            <person name="Joshi V."/>
            <person name="Khan Z.M."/>
            <person name="Jackson L."/>
            <person name="Kovar C."/>
            <person name="Kowis A."/>
            <person name="Lee S."/>
            <person name="Lewis L.R."/>
            <person name="Margolis J."/>
            <person name="Morgan M."/>
            <person name="Nazareth L.V."/>
            <person name="Nguyen N."/>
            <person name="Okwuonu G."/>
            <person name="Parker D."/>
            <person name="Richards S."/>
            <person name="Ruiz S.J."/>
            <person name="Santibanez J."/>
            <person name="Savard J."/>
            <person name="Scherer S.E."/>
            <person name="Schneider B."/>
            <person name="Sodergren E."/>
            <person name="Tautz D."/>
            <person name="Vattahil S."/>
            <person name="Villasana D."/>
            <person name="White C.S."/>
            <person name="Wright R."/>
            <person name="Park Y."/>
            <person name="Beeman R.W."/>
            <person name="Lord J."/>
            <person name="Oppert B."/>
            <person name="Lorenzen M."/>
            <person name="Brown S."/>
            <person name="Wang L."/>
            <person name="Savard J."/>
            <person name="Tautz D."/>
            <person name="Richards S."/>
            <person name="Weinstock G."/>
            <person name="Gibbs R.A."/>
            <person name="Liu Y."/>
            <person name="Worley K."/>
            <person name="Weinstock G."/>
            <person name="Elsik C.G."/>
            <person name="Reese J.T."/>
            <person name="Elhaik E."/>
            <person name="Landan G."/>
            <person name="Graur D."/>
            <person name="Arensburger P."/>
            <person name="Atkinson P."/>
            <person name="Beeman R.W."/>
            <person name="Beidler J."/>
            <person name="Brown S.J."/>
            <person name="Demuth J.P."/>
            <person name="Drury D.W."/>
            <person name="Du Y.Z."/>
            <person name="Fujiwara H."/>
            <person name="Lorenzen M."/>
            <person name="Maselli V."/>
            <person name="Osanai M."/>
            <person name="Park Y."/>
            <person name="Robertson H.M."/>
            <person name="Tu Z."/>
            <person name="Wang J.J."/>
            <person name="Wang S."/>
            <person name="Richards S."/>
            <person name="Song H."/>
            <person name="Zhang L."/>
            <person name="Sodergren E."/>
            <person name="Werner D."/>
            <person name="Stanke M."/>
            <person name="Morgenstern B."/>
            <person name="Solovyev V."/>
            <person name="Kosarev P."/>
            <person name="Brown G."/>
            <person name="Chen H.C."/>
            <person name="Ermolaeva O."/>
            <person name="Hlavina W."/>
            <person name="Kapustin Y."/>
            <person name="Kiryutin B."/>
            <person name="Kitts P."/>
            <person name="Maglott D."/>
            <person name="Pruitt K."/>
            <person name="Sapojnikov V."/>
            <person name="Souvorov A."/>
            <person name="Mackey A.J."/>
            <person name="Waterhouse R.M."/>
            <person name="Wyder S."/>
            <person name="Zdobnov E.M."/>
            <person name="Zdobnov E.M."/>
            <person name="Wyder S."/>
            <person name="Kriventseva E.V."/>
            <person name="Kadowaki T."/>
            <person name="Bork P."/>
            <person name="Aranda M."/>
            <person name="Bao R."/>
            <person name="Beermann A."/>
            <person name="Berns N."/>
            <person name="Bolognesi R."/>
            <person name="Bonneton F."/>
            <person name="Bopp D."/>
            <person name="Brown S.J."/>
            <person name="Bucher G."/>
            <person name="Butts T."/>
            <person name="Chaumot A."/>
            <person name="Denell R.E."/>
            <person name="Ferrier D.E."/>
            <person name="Friedrich M."/>
            <person name="Gordon C.M."/>
            <person name="Jindra M."/>
            <person name="Klingler M."/>
            <person name="Lan Q."/>
            <person name="Lattorff H.M."/>
            <person name="Laudet V."/>
            <person name="von Levetsow C."/>
            <person name="Liu Z."/>
            <person name="Lutz R."/>
            <person name="Lynch J.A."/>
            <person name="da Fonseca R.N."/>
            <person name="Posnien N."/>
            <person name="Reuter R."/>
            <person name="Roth S."/>
            <person name="Savard J."/>
            <person name="Schinko J.B."/>
            <person name="Schmitt C."/>
            <person name="Schoppmeier M."/>
            <person name="Schroder R."/>
            <person name="Shippy T.D."/>
            <person name="Simonnet F."/>
            <person name="Marques-Souza H."/>
            <person name="Tautz D."/>
            <person name="Tomoyasu Y."/>
            <person name="Trauner J."/>
            <person name="Van der Zee M."/>
            <person name="Vervoort M."/>
            <person name="Wittkopp N."/>
            <person name="Wimmer E.A."/>
            <person name="Yang X."/>
            <person name="Jones A.K."/>
            <person name="Sattelle D.B."/>
            <person name="Ebert P.R."/>
            <person name="Nelson D."/>
            <person name="Scott J.G."/>
            <person name="Beeman R.W."/>
            <person name="Muthukrishnan S."/>
            <person name="Kramer K.J."/>
            <person name="Arakane Y."/>
            <person name="Beeman R.W."/>
            <person name="Zhu Q."/>
            <person name="Hogenkamp D."/>
            <person name="Dixit R."/>
            <person name="Oppert B."/>
            <person name="Jiang H."/>
            <person name="Zou Z."/>
            <person name="Marshall J."/>
            <person name="Elpidina E."/>
            <person name="Vinokurov K."/>
            <person name="Oppert C."/>
            <person name="Zou Z."/>
            <person name="Evans J."/>
            <person name="Lu Z."/>
            <person name="Zhao P."/>
            <person name="Sumathipala N."/>
            <person name="Altincicek B."/>
            <person name="Vilcinskas A."/>
            <person name="Williams M."/>
            <person name="Hultmark D."/>
            <person name="Hetru C."/>
            <person name="Jiang H."/>
            <person name="Grimmelikhuijzen C.J."/>
            <person name="Hauser F."/>
            <person name="Cazzamali G."/>
            <person name="Williamson M."/>
            <person name="Park Y."/>
            <person name="Li B."/>
            <person name="Tanaka Y."/>
            <person name="Predel R."/>
            <person name="Neupert S."/>
            <person name="Schachtner J."/>
            <person name="Verleyen P."/>
            <person name="Raible F."/>
            <person name="Bork P."/>
            <person name="Friedrich M."/>
            <person name="Walden K.K."/>
            <person name="Robertson H.M."/>
            <person name="Angeli S."/>
            <person name="Foret S."/>
            <person name="Bucher G."/>
            <person name="Schuetz S."/>
            <person name="Maleszka R."/>
            <person name="Wimmer E.A."/>
            <person name="Beeman R.W."/>
            <person name="Lorenzen M."/>
            <person name="Tomoyasu Y."/>
            <person name="Miller S.C."/>
            <person name="Grossmann D."/>
            <person name="Bucher G."/>
        </authorList>
    </citation>
    <scope>NUCLEOTIDE SEQUENCE [LARGE SCALE GENOMIC DNA]</scope>
    <source>
        <strain evidence="2 3">Georgia GA2</strain>
    </source>
</reference>
<dbReference type="AlphaFoldDB" id="A0A139WIC3"/>
<dbReference type="OrthoDB" id="6600151at2759"/>
<evidence type="ECO:0000313" key="3">
    <source>
        <dbReference type="Proteomes" id="UP000007266"/>
    </source>
</evidence>
<dbReference type="STRING" id="7070.A0A139WIC3"/>
<evidence type="ECO:0000256" key="1">
    <source>
        <dbReference type="SAM" id="Phobius"/>
    </source>
</evidence>
<protein>
    <submittedName>
        <fullName evidence="2">Uncharacterized protein</fullName>
    </submittedName>
</protein>
<name>A0A139WIC3_TRICA</name>
<dbReference type="InParanoid" id="A0A139WIC3"/>